<dbReference type="SUPFAM" id="SSF53335">
    <property type="entry name" value="S-adenosyl-L-methionine-dependent methyltransferases"/>
    <property type="match status" value="1"/>
</dbReference>
<dbReference type="CDD" id="cd02440">
    <property type="entry name" value="AdoMet_MTases"/>
    <property type="match status" value="1"/>
</dbReference>
<dbReference type="PANTHER" id="PTHR43861">
    <property type="entry name" value="TRANS-ACONITATE 2-METHYLTRANSFERASE-RELATED"/>
    <property type="match status" value="1"/>
</dbReference>
<evidence type="ECO:0000313" key="2">
    <source>
        <dbReference type="Proteomes" id="UP000199658"/>
    </source>
</evidence>
<organism evidence="1 2">
    <name type="scientific">Litoreibacter janthinus</name>
    <dbReference type="NCBI Taxonomy" id="670154"/>
    <lineage>
        <taxon>Bacteria</taxon>
        <taxon>Pseudomonadati</taxon>
        <taxon>Pseudomonadota</taxon>
        <taxon>Alphaproteobacteria</taxon>
        <taxon>Rhodobacterales</taxon>
        <taxon>Roseobacteraceae</taxon>
        <taxon>Litoreibacter</taxon>
    </lineage>
</organism>
<accession>A0A1I6FQ36</accession>
<dbReference type="GO" id="GO:0032259">
    <property type="term" value="P:methylation"/>
    <property type="evidence" value="ECO:0007669"/>
    <property type="project" value="UniProtKB-KW"/>
</dbReference>
<dbReference type="OrthoDB" id="9804312at2"/>
<dbReference type="Proteomes" id="UP000199658">
    <property type="component" value="Unassembled WGS sequence"/>
</dbReference>
<proteinExistence type="predicted"/>
<dbReference type="AlphaFoldDB" id="A0A1I6FQ36"/>
<dbReference type="InterPro" id="IPR029063">
    <property type="entry name" value="SAM-dependent_MTases_sf"/>
</dbReference>
<dbReference type="PANTHER" id="PTHR43861:SF1">
    <property type="entry name" value="TRANS-ACONITATE 2-METHYLTRANSFERASE"/>
    <property type="match status" value="1"/>
</dbReference>
<dbReference type="RefSeq" id="WP_090211092.1">
    <property type="nucleotide sequence ID" value="NZ_FOYO01000001.1"/>
</dbReference>
<dbReference type="Pfam" id="PF13489">
    <property type="entry name" value="Methyltransf_23"/>
    <property type="match status" value="1"/>
</dbReference>
<reference evidence="2" key="1">
    <citation type="submission" date="2016-10" db="EMBL/GenBank/DDBJ databases">
        <authorList>
            <person name="Varghese N."/>
            <person name="Submissions S."/>
        </authorList>
    </citation>
    <scope>NUCLEOTIDE SEQUENCE [LARGE SCALE GENOMIC DNA]</scope>
    <source>
        <strain evidence="2">DSM 26921</strain>
    </source>
</reference>
<keyword evidence="1" id="KW-0808">Transferase</keyword>
<dbReference type="Gene3D" id="3.40.50.150">
    <property type="entry name" value="Vaccinia Virus protein VP39"/>
    <property type="match status" value="1"/>
</dbReference>
<keyword evidence="2" id="KW-1185">Reference proteome</keyword>
<keyword evidence="1" id="KW-0489">Methyltransferase</keyword>
<gene>
    <name evidence="1" type="ORF">SAMN04488002_0049</name>
</gene>
<sequence length="196" mass="21209">MSDKETIDVYNARAATYADTFARTKPDADLLAFMDAVIPKGHILDLGCGPGNSAAMMQAAGFTVEATDASPEMIRIAREQHKVGARLATFDEITGTECYDGIWANFSLLHAPKADMPRHLSALRKALKPGGIFHIGLKIGDDADRDKIGRLYSYYQEDELKHLLQAAGFTPRTTRLGAEPGLDGTVAPFIIVLSDG</sequence>
<dbReference type="GO" id="GO:0008168">
    <property type="term" value="F:methyltransferase activity"/>
    <property type="evidence" value="ECO:0007669"/>
    <property type="project" value="UniProtKB-KW"/>
</dbReference>
<protein>
    <submittedName>
        <fullName evidence="1">Methyltransferase domain-containing protein</fullName>
    </submittedName>
</protein>
<dbReference type="EMBL" id="FOYO01000001">
    <property type="protein sequence ID" value="SFR32008.1"/>
    <property type="molecule type" value="Genomic_DNA"/>
</dbReference>
<evidence type="ECO:0000313" key="1">
    <source>
        <dbReference type="EMBL" id="SFR32008.1"/>
    </source>
</evidence>
<name>A0A1I6FQ36_9RHOB</name>
<dbReference type="STRING" id="670154.SAMN04488002_0049"/>